<proteinExistence type="predicted"/>
<dbReference type="PANTHER" id="PTHR28020">
    <property type="entry name" value="YAP1-BINDING PROTEIN 1-RELATED"/>
    <property type="match status" value="1"/>
</dbReference>
<dbReference type="InterPro" id="IPR040347">
    <property type="entry name" value="YBP1/2"/>
</dbReference>
<dbReference type="PANTHER" id="PTHR28020:SF1">
    <property type="entry name" value="YAP1-BINDING PROTEIN 1-RELATED"/>
    <property type="match status" value="1"/>
</dbReference>
<name>A0A9P8PTC9_9ASCO</name>
<evidence type="ECO:0000313" key="1">
    <source>
        <dbReference type="EMBL" id="KAH3678002.1"/>
    </source>
</evidence>
<gene>
    <name evidence="1" type="ORF">OGATHE_000657</name>
</gene>
<dbReference type="AlphaFoldDB" id="A0A9P8PTC9"/>
<dbReference type="InterPro" id="IPR013877">
    <property type="entry name" value="YAP-bd/ALF4/Glomulin"/>
</dbReference>
<protein>
    <submittedName>
        <fullName evidence="1">Uncharacterized protein</fullName>
    </submittedName>
</protein>
<dbReference type="EMBL" id="JAEUBD010000095">
    <property type="protein sequence ID" value="KAH3678002.1"/>
    <property type="molecule type" value="Genomic_DNA"/>
</dbReference>
<reference evidence="1" key="2">
    <citation type="submission" date="2021-01" db="EMBL/GenBank/DDBJ databases">
        <authorList>
            <person name="Schikora-Tamarit M.A."/>
        </authorList>
    </citation>
    <scope>NUCLEOTIDE SEQUENCE</scope>
    <source>
        <strain evidence="1">NCAIM Y.01608</strain>
    </source>
</reference>
<reference evidence="1" key="1">
    <citation type="journal article" date="2021" name="Open Biol.">
        <title>Shared evolutionary footprints suggest mitochondrial oxidative damage underlies multiple complex I losses in fungi.</title>
        <authorList>
            <person name="Schikora-Tamarit M.A."/>
            <person name="Marcet-Houben M."/>
            <person name="Nosek J."/>
            <person name="Gabaldon T."/>
        </authorList>
    </citation>
    <scope>NUCLEOTIDE SEQUENCE</scope>
    <source>
        <strain evidence="1">NCAIM Y.01608</strain>
    </source>
</reference>
<dbReference type="Proteomes" id="UP000788993">
    <property type="component" value="Unassembled WGS sequence"/>
</dbReference>
<accession>A0A9P8PTC9</accession>
<organism evidence="1 2">
    <name type="scientific">Ogataea polymorpha</name>
    <dbReference type="NCBI Taxonomy" id="460523"/>
    <lineage>
        <taxon>Eukaryota</taxon>
        <taxon>Fungi</taxon>
        <taxon>Dikarya</taxon>
        <taxon>Ascomycota</taxon>
        <taxon>Saccharomycotina</taxon>
        <taxon>Pichiomycetes</taxon>
        <taxon>Pichiales</taxon>
        <taxon>Pichiaceae</taxon>
        <taxon>Ogataea</taxon>
    </lineage>
</organism>
<keyword evidence="2" id="KW-1185">Reference proteome</keyword>
<dbReference type="GO" id="GO:0005737">
    <property type="term" value="C:cytoplasm"/>
    <property type="evidence" value="ECO:0007669"/>
    <property type="project" value="TreeGrafter"/>
</dbReference>
<comment type="caution">
    <text evidence="1">The sequence shown here is derived from an EMBL/GenBank/DDBJ whole genome shotgun (WGS) entry which is preliminary data.</text>
</comment>
<dbReference type="Pfam" id="PF08568">
    <property type="entry name" value="Kinetochor_Ybp2"/>
    <property type="match status" value="1"/>
</dbReference>
<dbReference type="OrthoDB" id="5396786at2759"/>
<evidence type="ECO:0000313" key="2">
    <source>
        <dbReference type="Proteomes" id="UP000788993"/>
    </source>
</evidence>
<sequence length="627" mass="71427">MSETSDATPREPAELAKTLLVLEEGARDCLQSKDYISFLTILDVYIGEPNLYSEQEREQILQKLLDIFTRHHEILYEIGWDLPVLLLKFCHVDHMPRPLVEVKSLVYIMKIFDTLAHYGNPKELLLTGCEIIRDLRLDLDAAETEPSETANPSLIGRPHEGIRTIKFHLMLELVNTSLRRNQTIYPSKFLGMVVSALVNFMKNPDQPMTDLSVARRVYTFTRDYIPPDIPNTNTDSIQDLTKLVDQENYLQRKLLLLLLSVAAETASATLALELLSAVYPNVRPMKDGDHVLSLEFLGRFVSLSMCMDVELDKSFGEEICKAEKVFENAAISENEDIFKLVIENYNSTEFRQKDPETIPVSAVASIVLYTFSRFVEGTQYKTPLPSFLQLVKLQLCILVPYLMSTTNVHGGAIVSLVILSMSVLEKEGFEYTKEEKTLILGYLQSLSSLCLEFSDPNIRKLFYSLTMKVLINLKEQDAYDFVIDTLENCSAESVRTSMIGILKDLFLRTKPAPVEKQMENLQLSAPSLPPREFKYITFTQERGNKILQLLDTAIEETFAEETVDPVICNTLLAYINLILSVKKFNKGDIQERVSTIRSRLSKLDSSHQQLVYLIEFSIDKAAEFYKI</sequence>
<dbReference type="GO" id="GO:0034599">
    <property type="term" value="P:cellular response to oxidative stress"/>
    <property type="evidence" value="ECO:0007669"/>
    <property type="project" value="InterPro"/>
</dbReference>